<keyword evidence="2" id="KW-1185">Reference proteome</keyword>
<feature type="non-terminal residue" evidence="1">
    <location>
        <position position="1"/>
    </location>
</feature>
<reference evidence="1 2" key="1">
    <citation type="journal article" date="2019" name="Nat. Ecol. Evol.">
        <title>Megaphylogeny resolves global patterns of mushroom evolution.</title>
        <authorList>
            <person name="Varga T."/>
            <person name="Krizsan K."/>
            <person name="Foldi C."/>
            <person name="Dima B."/>
            <person name="Sanchez-Garcia M."/>
            <person name="Sanchez-Ramirez S."/>
            <person name="Szollosi G.J."/>
            <person name="Szarkandi J.G."/>
            <person name="Papp V."/>
            <person name="Albert L."/>
            <person name="Andreopoulos W."/>
            <person name="Angelini C."/>
            <person name="Antonin V."/>
            <person name="Barry K.W."/>
            <person name="Bougher N.L."/>
            <person name="Buchanan P."/>
            <person name="Buyck B."/>
            <person name="Bense V."/>
            <person name="Catcheside P."/>
            <person name="Chovatia M."/>
            <person name="Cooper J."/>
            <person name="Damon W."/>
            <person name="Desjardin D."/>
            <person name="Finy P."/>
            <person name="Geml J."/>
            <person name="Haridas S."/>
            <person name="Hughes K."/>
            <person name="Justo A."/>
            <person name="Karasinski D."/>
            <person name="Kautmanova I."/>
            <person name="Kiss B."/>
            <person name="Kocsube S."/>
            <person name="Kotiranta H."/>
            <person name="LaButti K.M."/>
            <person name="Lechner B.E."/>
            <person name="Liimatainen K."/>
            <person name="Lipzen A."/>
            <person name="Lukacs Z."/>
            <person name="Mihaltcheva S."/>
            <person name="Morgado L.N."/>
            <person name="Niskanen T."/>
            <person name="Noordeloos M.E."/>
            <person name="Ohm R.A."/>
            <person name="Ortiz-Santana B."/>
            <person name="Ovrebo C."/>
            <person name="Racz N."/>
            <person name="Riley R."/>
            <person name="Savchenko A."/>
            <person name="Shiryaev A."/>
            <person name="Soop K."/>
            <person name="Spirin V."/>
            <person name="Szebenyi C."/>
            <person name="Tomsovsky M."/>
            <person name="Tulloss R.E."/>
            <person name="Uehling J."/>
            <person name="Grigoriev I.V."/>
            <person name="Vagvolgyi C."/>
            <person name="Papp T."/>
            <person name="Martin F.M."/>
            <person name="Miettinen O."/>
            <person name="Hibbett D.S."/>
            <person name="Nagy L.G."/>
        </authorList>
    </citation>
    <scope>NUCLEOTIDE SEQUENCE [LARGE SCALE GENOMIC DNA]</scope>
    <source>
        <strain evidence="1 2">NL-1719</strain>
    </source>
</reference>
<evidence type="ECO:0000313" key="1">
    <source>
        <dbReference type="EMBL" id="TFK67054.1"/>
    </source>
</evidence>
<name>A0ACD3AP63_9AGAR</name>
<sequence length="277" mass="31626">HQYINETLLSYGYLACAPLRPGLAFSLRTLRTYRQVHRACPCLSIEAYCRSLCNLLNVPYPPYLATQFSHAYDVYLFINRVVDRRVDAALGRDTPNWHVKNSCPACFYVLEDEPDLAFSAFIAMDGNNSLRRIGAAMHGTKHVDHLDTRTINSDWWITPEEVDLFKNEVQSSPSNGSDIPPDNHHDLNDELEGQPFLKCRERWTNAGPEERKRMFTLFEETGVFISCCRHRLVLFGCDMIKSGEMYKYGFAVVNKLLKVFGARLGCAYDIGCEFSTS</sequence>
<dbReference type="Proteomes" id="UP000308600">
    <property type="component" value="Unassembled WGS sequence"/>
</dbReference>
<proteinExistence type="predicted"/>
<feature type="non-terminal residue" evidence="1">
    <location>
        <position position="277"/>
    </location>
</feature>
<dbReference type="EMBL" id="ML208386">
    <property type="protein sequence ID" value="TFK67054.1"/>
    <property type="molecule type" value="Genomic_DNA"/>
</dbReference>
<gene>
    <name evidence="1" type="ORF">BDN72DRAFT_745808</name>
</gene>
<protein>
    <submittedName>
        <fullName evidence="1">Uncharacterized protein</fullName>
    </submittedName>
</protein>
<evidence type="ECO:0000313" key="2">
    <source>
        <dbReference type="Proteomes" id="UP000308600"/>
    </source>
</evidence>
<organism evidence="1 2">
    <name type="scientific">Pluteus cervinus</name>
    <dbReference type="NCBI Taxonomy" id="181527"/>
    <lineage>
        <taxon>Eukaryota</taxon>
        <taxon>Fungi</taxon>
        <taxon>Dikarya</taxon>
        <taxon>Basidiomycota</taxon>
        <taxon>Agaricomycotina</taxon>
        <taxon>Agaricomycetes</taxon>
        <taxon>Agaricomycetidae</taxon>
        <taxon>Agaricales</taxon>
        <taxon>Pluteineae</taxon>
        <taxon>Pluteaceae</taxon>
        <taxon>Pluteus</taxon>
    </lineage>
</organism>
<accession>A0ACD3AP63</accession>